<feature type="transmembrane region" description="Helical" evidence="1">
    <location>
        <begin position="93"/>
        <end position="110"/>
    </location>
</feature>
<organism evidence="2 3">
    <name type="scientific">Desulfatibacillum alkenivorans DSM 16219</name>
    <dbReference type="NCBI Taxonomy" id="1121393"/>
    <lineage>
        <taxon>Bacteria</taxon>
        <taxon>Pseudomonadati</taxon>
        <taxon>Thermodesulfobacteriota</taxon>
        <taxon>Desulfobacteria</taxon>
        <taxon>Desulfobacterales</taxon>
        <taxon>Desulfatibacillaceae</taxon>
        <taxon>Desulfatibacillum</taxon>
    </lineage>
</organism>
<evidence type="ECO:0000313" key="3">
    <source>
        <dbReference type="Proteomes" id="UP000183994"/>
    </source>
</evidence>
<feature type="transmembrane region" description="Helical" evidence="1">
    <location>
        <begin position="208"/>
        <end position="229"/>
    </location>
</feature>
<reference evidence="3" key="1">
    <citation type="submission" date="2016-11" db="EMBL/GenBank/DDBJ databases">
        <authorList>
            <person name="Varghese N."/>
            <person name="Submissions S."/>
        </authorList>
    </citation>
    <scope>NUCLEOTIDE SEQUENCE [LARGE SCALE GENOMIC DNA]</scope>
    <source>
        <strain evidence="3">DSM 16219</strain>
    </source>
</reference>
<feature type="transmembrane region" description="Helical" evidence="1">
    <location>
        <begin position="12"/>
        <end position="33"/>
    </location>
</feature>
<protein>
    <recommendedName>
        <fullName evidence="4">Glycosyltransferase RgtA/B/C/D-like domain-containing protein</fullName>
    </recommendedName>
</protein>
<keyword evidence="1" id="KW-0812">Transmembrane</keyword>
<dbReference type="AlphaFoldDB" id="A0A1M6MRT8"/>
<sequence>MIVVRFIESKATVWAAFILVAFSYAMGLIVSLADPDLWGYMAFGYTFWTEPGFPYTDPFSYMPVNPVWIYHEWLTGVIFFPLYAGIGEEALQALRYIFAFLTLFLAYAAAKKRGAKTSLALLGLFFPAFAICTGFGPVRAQVFTYFFFALTLYLLETCRLSQRFKPLWLFPPVILLWCNLHGGFVAGLAIVGLYAAGEFLSRKPWKPYLFILAPCLAATLINPYGWTYWTYLVKAILMPRPEIYEWMSIWKAMSMGFKHLAIPLFMGLFPLAVLFCLKPLQKNWSAVLVLAAVSWMAFSHMRHIPFMGIAMAALLPSGADYFIKTKSREASILLGAALLSMACLAVLNAKVVWAHFHYPQVLRNPLSIEALPESQVLPGQMAYPVDGVAFIREKGLHGNILTEFDWGQFVMWSLPDSKVSMDGRYETVYPDKVCREYFAFAYGKPGAEEYLTKYPHEIALLKERSVTSAQLAASPDWLLAYKGDGCLVFLKNLFLEKITKKAIP</sequence>
<dbReference type="Proteomes" id="UP000183994">
    <property type="component" value="Unassembled WGS sequence"/>
</dbReference>
<evidence type="ECO:0008006" key="4">
    <source>
        <dbReference type="Google" id="ProtNLM"/>
    </source>
</evidence>
<keyword evidence="3" id="KW-1185">Reference proteome</keyword>
<dbReference type="RefSeq" id="WP_073476078.1">
    <property type="nucleotide sequence ID" value="NZ_FQZU01000013.1"/>
</dbReference>
<feature type="transmembrane region" description="Helical" evidence="1">
    <location>
        <begin position="260"/>
        <end position="277"/>
    </location>
</feature>
<feature type="transmembrane region" description="Helical" evidence="1">
    <location>
        <begin position="330"/>
        <end position="353"/>
    </location>
</feature>
<dbReference type="EMBL" id="FQZU01000013">
    <property type="protein sequence ID" value="SHJ86218.1"/>
    <property type="molecule type" value="Genomic_DNA"/>
</dbReference>
<dbReference type="OrthoDB" id="9786218at2"/>
<gene>
    <name evidence="2" type="ORF">SAMN02745216_02419</name>
</gene>
<evidence type="ECO:0000256" key="1">
    <source>
        <dbReference type="SAM" id="Phobius"/>
    </source>
</evidence>
<proteinExistence type="predicted"/>
<accession>A0A1M6MRT8</accession>
<keyword evidence="1" id="KW-0472">Membrane</keyword>
<name>A0A1M6MRT8_9BACT</name>
<evidence type="ECO:0000313" key="2">
    <source>
        <dbReference type="EMBL" id="SHJ86218.1"/>
    </source>
</evidence>
<feature type="transmembrane region" description="Helical" evidence="1">
    <location>
        <begin position="284"/>
        <end position="300"/>
    </location>
</feature>
<feature type="transmembrane region" description="Helical" evidence="1">
    <location>
        <begin position="174"/>
        <end position="196"/>
    </location>
</feature>
<feature type="transmembrane region" description="Helical" evidence="1">
    <location>
        <begin position="116"/>
        <end position="135"/>
    </location>
</feature>
<keyword evidence="1" id="KW-1133">Transmembrane helix</keyword>
<dbReference type="STRING" id="1121393.SAMN02745216_02419"/>